<dbReference type="EMBL" id="CP025057">
    <property type="protein sequence ID" value="AUB31128.1"/>
    <property type="molecule type" value="Genomic_DNA"/>
</dbReference>
<dbReference type="Proteomes" id="UP000231823">
    <property type="component" value="Chromosome"/>
</dbReference>
<dbReference type="KEGG" id="sfz:SFLOR_v1c00670"/>
<dbReference type="RefSeq" id="WP_100916122.1">
    <property type="nucleotide sequence ID" value="NZ_CP025057.1"/>
</dbReference>
<dbReference type="OrthoDB" id="400439at2"/>
<dbReference type="Pfam" id="PF07155">
    <property type="entry name" value="ECF-ribofla_trS"/>
    <property type="match status" value="1"/>
</dbReference>
<evidence type="ECO:0000313" key="2">
    <source>
        <dbReference type="EMBL" id="AUB31128.1"/>
    </source>
</evidence>
<feature type="transmembrane region" description="Helical" evidence="1">
    <location>
        <begin position="6"/>
        <end position="25"/>
    </location>
</feature>
<dbReference type="Gene3D" id="1.10.1760.20">
    <property type="match status" value="1"/>
</dbReference>
<feature type="transmembrane region" description="Helical" evidence="1">
    <location>
        <begin position="134"/>
        <end position="153"/>
    </location>
</feature>
<protein>
    <submittedName>
        <fullName evidence="2">Folate family ECF transporter S component</fullName>
    </submittedName>
</protein>
<feature type="transmembrane region" description="Helical" evidence="1">
    <location>
        <begin position="174"/>
        <end position="195"/>
    </location>
</feature>
<feature type="transmembrane region" description="Helical" evidence="1">
    <location>
        <begin position="72"/>
        <end position="93"/>
    </location>
</feature>
<keyword evidence="1" id="KW-1133">Transmembrane helix</keyword>
<reference evidence="2 3" key="1">
    <citation type="submission" date="2017-12" db="EMBL/GenBank/DDBJ databases">
        <title>Complete genome sequence of Spiroplasma floricola 23-6 (ATCC 29989).</title>
        <authorList>
            <person name="Tsai Y.-M."/>
            <person name="Wu P.-S."/>
            <person name="Lo W.-S."/>
            <person name="Kuo C.-H."/>
        </authorList>
    </citation>
    <scope>NUCLEOTIDE SEQUENCE [LARGE SCALE GENOMIC DNA]</scope>
    <source>
        <strain evidence="2 3">23-6</strain>
    </source>
</reference>
<name>A0A2K8SD35_9MOLU</name>
<keyword evidence="1" id="KW-0472">Membrane</keyword>
<dbReference type="NCBIfam" id="TIGR04518">
    <property type="entry name" value="ECF_S_folT_fam"/>
    <property type="match status" value="1"/>
</dbReference>
<dbReference type="AlphaFoldDB" id="A0A2K8SD35"/>
<keyword evidence="3" id="KW-1185">Reference proteome</keyword>
<evidence type="ECO:0000313" key="3">
    <source>
        <dbReference type="Proteomes" id="UP000231823"/>
    </source>
</evidence>
<dbReference type="InterPro" id="IPR030949">
    <property type="entry name" value="ECF_S_folate_fam"/>
</dbReference>
<proteinExistence type="predicted"/>
<gene>
    <name evidence="2" type="ORF">SFLOR_v1c00670</name>
</gene>
<keyword evidence="1" id="KW-0812">Transmembrane</keyword>
<feature type="transmembrane region" description="Helical" evidence="1">
    <location>
        <begin position="37"/>
        <end position="56"/>
    </location>
</feature>
<feature type="transmembrane region" description="Helical" evidence="1">
    <location>
        <begin position="105"/>
        <end position="128"/>
    </location>
</feature>
<accession>A0A2K8SD35</accession>
<organism evidence="2 3">
    <name type="scientific">Spiroplasma floricola 23-6</name>
    <dbReference type="NCBI Taxonomy" id="1336749"/>
    <lineage>
        <taxon>Bacteria</taxon>
        <taxon>Bacillati</taxon>
        <taxon>Mycoplasmatota</taxon>
        <taxon>Mollicutes</taxon>
        <taxon>Entomoplasmatales</taxon>
        <taxon>Spiroplasmataceae</taxon>
        <taxon>Spiroplasma</taxon>
    </lineage>
</organism>
<dbReference type="GO" id="GO:0016020">
    <property type="term" value="C:membrane"/>
    <property type="evidence" value="ECO:0007669"/>
    <property type="project" value="InterPro"/>
</dbReference>
<dbReference type="InterPro" id="IPR009825">
    <property type="entry name" value="ECF_substrate-spec-like"/>
</dbReference>
<evidence type="ECO:0000256" key="1">
    <source>
        <dbReference type="SAM" id="Phobius"/>
    </source>
</evidence>
<sequence length="221" mass="25146">MNFYLYTNIGAGILIMIIFVSALALENFTFKKISLKHLTVISLFAACSAILTGLTYKIPPIFGNIHIALGDWIIFLLGLIFGPLCGVISAICTDTLMAIVLPSNYGYHAGYMFGKCVLAFFGSLVFLTRGEKRILLKVIVLYTVAYILQSLFLNQIWMMSWKGMAAWLDFISKLIKLPISLPIYISITYLSYLPIRKLLENWNNEFVWCFKSEYLNKNLDY</sequence>